<feature type="compositionally biased region" description="Polar residues" evidence="1">
    <location>
        <begin position="15"/>
        <end position="24"/>
    </location>
</feature>
<organism evidence="3 4">
    <name type="scientific">Maudiozyma barnettii</name>
    <dbReference type="NCBI Taxonomy" id="61262"/>
    <lineage>
        <taxon>Eukaryota</taxon>
        <taxon>Fungi</taxon>
        <taxon>Dikarya</taxon>
        <taxon>Ascomycota</taxon>
        <taxon>Saccharomycotina</taxon>
        <taxon>Saccharomycetes</taxon>
        <taxon>Saccharomycetales</taxon>
        <taxon>Saccharomycetaceae</taxon>
        <taxon>Maudiozyma</taxon>
    </lineage>
</organism>
<evidence type="ECO:0000313" key="3">
    <source>
        <dbReference type="EMBL" id="CAB4253146.1"/>
    </source>
</evidence>
<evidence type="ECO:0000313" key="4">
    <source>
        <dbReference type="Proteomes" id="UP000644660"/>
    </source>
</evidence>
<dbReference type="InterPro" id="IPR031550">
    <property type="entry name" value="Rad61_Wapl"/>
</dbReference>
<accession>A0A8H2VD85</accession>
<feature type="compositionally biased region" description="Polar residues" evidence="1">
    <location>
        <begin position="39"/>
        <end position="55"/>
    </location>
</feature>
<name>A0A8H2VD85_9SACH</name>
<evidence type="ECO:0000256" key="1">
    <source>
        <dbReference type="SAM" id="MobiDB-lite"/>
    </source>
</evidence>
<dbReference type="InterPro" id="IPR038496">
    <property type="entry name" value="Rad61_Wapl_sf"/>
</dbReference>
<gene>
    <name evidence="3" type="ORF">KABA2_02S12804</name>
</gene>
<dbReference type="Pfam" id="PF16997">
    <property type="entry name" value="Wap1"/>
    <property type="match status" value="1"/>
</dbReference>
<comment type="caution">
    <text evidence="3">The sequence shown here is derived from an EMBL/GenBank/DDBJ whole genome shotgun (WGS) entry which is preliminary data.</text>
</comment>
<dbReference type="OrthoDB" id="4069585at2759"/>
<feature type="domain" description="Rad61 Wapl" evidence="2">
    <location>
        <begin position="290"/>
        <end position="677"/>
    </location>
</feature>
<dbReference type="AlphaFoldDB" id="A0A8H2VD85"/>
<dbReference type="EMBL" id="CAEFZW010000002">
    <property type="protein sequence ID" value="CAB4253146.1"/>
    <property type="molecule type" value="Genomic_DNA"/>
</dbReference>
<proteinExistence type="predicted"/>
<dbReference type="Proteomes" id="UP000644660">
    <property type="component" value="Unassembled WGS sequence"/>
</dbReference>
<dbReference type="GeneID" id="64856301"/>
<reference evidence="3 4" key="1">
    <citation type="submission" date="2020-05" db="EMBL/GenBank/DDBJ databases">
        <authorList>
            <person name="Casaregola S."/>
            <person name="Devillers H."/>
            <person name="Grondin C."/>
        </authorList>
    </citation>
    <scope>NUCLEOTIDE SEQUENCE [LARGE SCALE GENOMIC DNA]</scope>
    <source>
        <strain evidence="3 4">CLIB 1767</strain>
    </source>
</reference>
<sequence length="682" mass="78178">MRAYGRRGRTAPALSISQSMTPDISFSQSENEESDNSNIEQTHSGVNTSPTPSGIKLRTTSYEIVGNPPIKTDTSVGDIGTTTISSDIAVQDDDFNSYFGAIELDPSSDINIHSQKYDMSPKRIIEKDKKALPELQAFDFLDMPKTVTKRRKTNYYKHVVYDLDVQQSEDANVIDDARRINPSMDKVLENVGKFLLTLEPKNDHSLEDMFNDEKNTSDKEDIYNTRVTKGQKVYNSRRTLLVKNGTSEDGEQSMVDEYLDEIEENLNKDTERNDTSVHVIRSIIPKGNDKTYTFNELKNIGNSLKYQEDYDYLTTTLQKNTPLSNTISILSELILAINGDDKFLLYILRHHSDEICKWCLQQDSTGNHELLLLQGYILNLFHKESDFFCDLENVQQMLLNLAKCTKESKGLRTNKKMQKLMYLDFLKVNGKNTGLDYALNIWNTYITKFSTEYMTRVLQLLIEMVDTEETRNIICNLSYFGLLQTLLGTLKGNGDEKDTIFRAKQEISKMLMNHPDLINNDEYLKCIVIITNDRKTVQAFQLKTAKSITDIILHSIIQHLKEQSKDNNNNAILQLGLCLNIINDSHTDLAIPDIMWRQLKQFVFQNDVHKVQIPIIQNLLYLNFAFLTIIKKTQTSNGASLLSDTEKVQMKKALEQFKFDTSNINKFVDEKVTYAISEVKNM</sequence>
<evidence type="ECO:0000259" key="2">
    <source>
        <dbReference type="Pfam" id="PF16997"/>
    </source>
</evidence>
<keyword evidence="4" id="KW-1185">Reference proteome</keyword>
<protein>
    <submittedName>
        <fullName evidence="3">Similar to Saccharomyces cerevisiae YDR014W RAD61 Subunit of a complex (Scc3p, Pds5p, Rad61p) that inhibits sister chromatid cohesion</fullName>
    </submittedName>
</protein>
<dbReference type="RefSeq" id="XP_041405184.1">
    <property type="nucleotide sequence ID" value="XM_041549250.1"/>
</dbReference>
<feature type="region of interest" description="Disordered" evidence="1">
    <location>
        <begin position="1"/>
        <end position="55"/>
    </location>
</feature>
<dbReference type="Gene3D" id="1.25.10.60">
    <property type="entry name" value="Rad61, Wapl domain"/>
    <property type="match status" value="1"/>
</dbReference>